<keyword evidence="1" id="KW-0496">Mitochondrion</keyword>
<proteinExistence type="predicted"/>
<accession>A0A1Y0AZ45</accession>
<name>A0A1Y0AZ45_9LAMI</name>
<gene>
    <name evidence="1" type="ORF">AEK19_MT2041</name>
</gene>
<dbReference type="AlphaFoldDB" id="A0A1Y0AZ45"/>
<protein>
    <submittedName>
        <fullName evidence="1">Uncharacterized protein</fullName>
    </submittedName>
</protein>
<sequence>MDQQLNSIDPLSIELNVWKEQLQEERELGPECLMLHLRSKTKNESLIRAWGFVKSNVEEVYCSNMSPISSPQFLTEVADLLTKARSSNIEELKVL</sequence>
<evidence type="ECO:0000313" key="1">
    <source>
        <dbReference type="EMBL" id="ART30427.1"/>
    </source>
</evidence>
<geneLocation type="mitochondrion" evidence="1"/>
<dbReference type="EMBL" id="KY774314">
    <property type="protein sequence ID" value="ART30427.1"/>
    <property type="molecule type" value="Genomic_DNA"/>
</dbReference>
<reference evidence="1" key="1">
    <citation type="submission" date="2017-03" db="EMBL/GenBank/DDBJ databases">
        <title>The mitochondrial genome of the carnivorous plant Utricularia reniformis (Lentibulariaceae): structure, comparative analysis and evolutionary landmarks.</title>
        <authorList>
            <person name="Silva S.R."/>
            <person name="Alvarenga D.O."/>
            <person name="Michael T.P."/>
            <person name="Miranda V.F.O."/>
            <person name="Varani A.M."/>
        </authorList>
    </citation>
    <scope>NUCLEOTIDE SEQUENCE</scope>
</reference>
<organism evidence="1">
    <name type="scientific">Utricularia reniformis</name>
    <dbReference type="NCBI Taxonomy" id="192314"/>
    <lineage>
        <taxon>Eukaryota</taxon>
        <taxon>Viridiplantae</taxon>
        <taxon>Streptophyta</taxon>
        <taxon>Embryophyta</taxon>
        <taxon>Tracheophyta</taxon>
        <taxon>Spermatophyta</taxon>
        <taxon>Magnoliopsida</taxon>
        <taxon>eudicotyledons</taxon>
        <taxon>Gunneridae</taxon>
        <taxon>Pentapetalae</taxon>
        <taxon>asterids</taxon>
        <taxon>lamiids</taxon>
        <taxon>Lamiales</taxon>
        <taxon>Lentibulariaceae</taxon>
        <taxon>Utricularia</taxon>
    </lineage>
</organism>